<dbReference type="RefSeq" id="WP_144279716.1">
    <property type="nucleotide sequence ID" value="NZ_CP041730.1"/>
</dbReference>
<gene>
    <name evidence="1" type="ORF">FNU76_19350</name>
</gene>
<organism evidence="1 2">
    <name type="scientific">Chitinimonas arctica</name>
    <dbReference type="NCBI Taxonomy" id="2594795"/>
    <lineage>
        <taxon>Bacteria</taxon>
        <taxon>Pseudomonadati</taxon>
        <taxon>Pseudomonadota</taxon>
        <taxon>Betaproteobacteria</taxon>
        <taxon>Neisseriales</taxon>
        <taxon>Chitinibacteraceae</taxon>
        <taxon>Chitinimonas</taxon>
    </lineage>
</organism>
<proteinExistence type="predicted"/>
<dbReference type="Proteomes" id="UP000317550">
    <property type="component" value="Chromosome"/>
</dbReference>
<evidence type="ECO:0000313" key="1">
    <source>
        <dbReference type="EMBL" id="QDQ28333.1"/>
    </source>
</evidence>
<reference evidence="2" key="1">
    <citation type="submission" date="2019-07" db="EMBL/GenBank/DDBJ databases">
        <title>Chitinimonas sp. nov., isolated from Ny-Alesund, arctica soil.</title>
        <authorList>
            <person name="Xu Q."/>
            <person name="Peng F."/>
        </authorList>
    </citation>
    <scope>NUCLEOTIDE SEQUENCE [LARGE SCALE GENOMIC DNA]</scope>
    <source>
        <strain evidence="2">R3-44</strain>
    </source>
</reference>
<accession>A0A516SJM1</accession>
<dbReference type="KEGG" id="cari:FNU76_19350"/>
<dbReference type="OrthoDB" id="7069372at2"/>
<keyword evidence="2" id="KW-1185">Reference proteome</keyword>
<sequence length="87" mass="9790">MFKVYLRDADKLISEKTLTLDAQAALRAFETLVNRAELDGQNFWAVLSLDGIPLAQHKFDTSPKSAMYFWRGRINHLAQNTALAGHA</sequence>
<evidence type="ECO:0000313" key="2">
    <source>
        <dbReference type="Proteomes" id="UP000317550"/>
    </source>
</evidence>
<protein>
    <submittedName>
        <fullName evidence="1">Uncharacterized protein</fullName>
    </submittedName>
</protein>
<name>A0A516SJM1_9NEIS</name>
<dbReference type="EMBL" id="CP041730">
    <property type="protein sequence ID" value="QDQ28333.1"/>
    <property type="molecule type" value="Genomic_DNA"/>
</dbReference>
<dbReference type="AlphaFoldDB" id="A0A516SJM1"/>